<keyword evidence="1" id="KW-1133">Transmembrane helix</keyword>
<dbReference type="EMBL" id="NRSJ01000005">
    <property type="protein sequence ID" value="MBK1703789.1"/>
    <property type="molecule type" value="Genomic_DNA"/>
</dbReference>
<protein>
    <submittedName>
        <fullName evidence="2">Uncharacterized protein</fullName>
    </submittedName>
</protein>
<dbReference type="AlphaFoldDB" id="A0AAJ0X8C5"/>
<sequence>MLVNCRTMRAAVMMSGLLLVMGLMLGVVAIWTPLAVPTSQLSLMLVLAAALLLAVTFVVALIPGVSRHLDECRH</sequence>
<gene>
    <name evidence="2" type="ORF">CKO40_04330</name>
</gene>
<evidence type="ECO:0000313" key="2">
    <source>
        <dbReference type="EMBL" id="MBK1703789.1"/>
    </source>
</evidence>
<name>A0AAJ0X8C5_9GAMM</name>
<reference evidence="2" key="2">
    <citation type="journal article" date="2020" name="Microorganisms">
        <title>Osmotic Adaptation and Compatible Solute Biosynthesis of Phototrophic Bacteria as Revealed from Genome Analyses.</title>
        <authorList>
            <person name="Imhoff J.F."/>
            <person name="Rahn T."/>
            <person name="Kunzel S."/>
            <person name="Keller A."/>
            <person name="Neulinger S.C."/>
        </authorList>
    </citation>
    <scope>NUCLEOTIDE SEQUENCE</scope>
    <source>
        <strain evidence="2">DSM 11080</strain>
    </source>
</reference>
<dbReference type="Proteomes" id="UP001296776">
    <property type="component" value="Unassembled WGS sequence"/>
</dbReference>
<comment type="caution">
    <text evidence="2">The sequence shown here is derived from an EMBL/GenBank/DDBJ whole genome shotgun (WGS) entry which is preliminary data.</text>
</comment>
<feature type="transmembrane region" description="Helical" evidence="1">
    <location>
        <begin position="43"/>
        <end position="65"/>
    </location>
</feature>
<keyword evidence="1" id="KW-0472">Membrane</keyword>
<evidence type="ECO:0000313" key="3">
    <source>
        <dbReference type="Proteomes" id="UP001296776"/>
    </source>
</evidence>
<proteinExistence type="predicted"/>
<feature type="transmembrane region" description="Helical" evidence="1">
    <location>
        <begin position="12"/>
        <end position="31"/>
    </location>
</feature>
<evidence type="ECO:0000256" key="1">
    <source>
        <dbReference type="SAM" id="Phobius"/>
    </source>
</evidence>
<keyword evidence="1" id="KW-0812">Transmembrane</keyword>
<accession>A0AAJ0X8C5</accession>
<keyword evidence="3" id="KW-1185">Reference proteome</keyword>
<reference evidence="2" key="1">
    <citation type="submission" date="2017-08" db="EMBL/GenBank/DDBJ databases">
        <authorList>
            <person name="Imhoff J.F."/>
            <person name="Rahn T."/>
            <person name="Kuenzel S."/>
            <person name="Neulinger S.C."/>
        </authorList>
    </citation>
    <scope>NUCLEOTIDE SEQUENCE</scope>
    <source>
        <strain evidence="2">DSM 11080</strain>
    </source>
</reference>
<organism evidence="2 3">
    <name type="scientific">Halochromatium glycolicum</name>
    <dbReference type="NCBI Taxonomy" id="85075"/>
    <lineage>
        <taxon>Bacteria</taxon>
        <taxon>Pseudomonadati</taxon>
        <taxon>Pseudomonadota</taxon>
        <taxon>Gammaproteobacteria</taxon>
        <taxon>Chromatiales</taxon>
        <taxon>Chromatiaceae</taxon>
        <taxon>Halochromatium</taxon>
    </lineage>
</organism>